<dbReference type="Gene3D" id="1.10.10.10">
    <property type="entry name" value="Winged helix-like DNA-binding domain superfamily/Winged helix DNA-binding domain"/>
    <property type="match status" value="1"/>
</dbReference>
<dbReference type="PANTHER" id="PTHR33164">
    <property type="entry name" value="TRANSCRIPTIONAL REGULATOR, MARR FAMILY"/>
    <property type="match status" value="1"/>
</dbReference>
<dbReference type="InterPro" id="IPR000835">
    <property type="entry name" value="HTH_MarR-typ"/>
</dbReference>
<dbReference type="CDD" id="cd00090">
    <property type="entry name" value="HTH_ARSR"/>
    <property type="match status" value="1"/>
</dbReference>
<keyword evidence="3" id="KW-1185">Reference proteome</keyword>
<accession>A0ABS5YVF1</accession>
<dbReference type="InterPro" id="IPR036390">
    <property type="entry name" value="WH_DNA-bd_sf"/>
</dbReference>
<evidence type="ECO:0000313" key="2">
    <source>
        <dbReference type="EMBL" id="MBU2667432.1"/>
    </source>
</evidence>
<evidence type="ECO:0000313" key="3">
    <source>
        <dbReference type="Proteomes" id="UP001519654"/>
    </source>
</evidence>
<dbReference type="Pfam" id="PF12802">
    <property type="entry name" value="MarR_2"/>
    <property type="match status" value="1"/>
</dbReference>
<dbReference type="EMBL" id="JAHKKG010000009">
    <property type="protein sequence ID" value="MBU2667432.1"/>
    <property type="molecule type" value="Genomic_DNA"/>
</dbReference>
<organism evidence="2 3">
    <name type="scientific">Paractinoplanes bogorensis</name>
    <dbReference type="NCBI Taxonomy" id="1610840"/>
    <lineage>
        <taxon>Bacteria</taxon>
        <taxon>Bacillati</taxon>
        <taxon>Actinomycetota</taxon>
        <taxon>Actinomycetes</taxon>
        <taxon>Micromonosporales</taxon>
        <taxon>Micromonosporaceae</taxon>
        <taxon>Paractinoplanes</taxon>
    </lineage>
</organism>
<evidence type="ECO:0000259" key="1">
    <source>
        <dbReference type="SMART" id="SM00347"/>
    </source>
</evidence>
<protein>
    <submittedName>
        <fullName evidence="2">MarR family transcriptional regulator</fullName>
    </submittedName>
</protein>
<dbReference type="InterPro" id="IPR036388">
    <property type="entry name" value="WH-like_DNA-bd_sf"/>
</dbReference>
<proteinExistence type="predicted"/>
<comment type="caution">
    <text evidence="2">The sequence shown here is derived from an EMBL/GenBank/DDBJ whole genome shotgun (WGS) entry which is preliminary data.</text>
</comment>
<feature type="domain" description="HTH marR-type" evidence="1">
    <location>
        <begin position="23"/>
        <end position="131"/>
    </location>
</feature>
<dbReference type="InterPro" id="IPR011991">
    <property type="entry name" value="ArsR-like_HTH"/>
</dbReference>
<gene>
    <name evidence="2" type="ORF">KOI35_28365</name>
</gene>
<reference evidence="2 3" key="1">
    <citation type="submission" date="2021-06" db="EMBL/GenBank/DDBJ databases">
        <title>Actinoplanes lichenicola sp. nov., and Actinoplanes ovalisporus sp. nov., isolated from lichen in Thailand.</title>
        <authorList>
            <person name="Saeng-In P."/>
            <person name="Kanchanasin P."/>
            <person name="Yuki M."/>
            <person name="Kudo T."/>
            <person name="Ohkuma M."/>
            <person name="Phongsopitanun W."/>
            <person name="Tanasupawat S."/>
        </authorList>
    </citation>
    <scope>NUCLEOTIDE SEQUENCE [LARGE SCALE GENOMIC DNA]</scope>
    <source>
        <strain evidence="2 3">NBRC 110975</strain>
    </source>
</reference>
<sequence length="157" mass="17127">MTTHAQRDRLLAGLRSHGIAYTELGRRLGIAMGQHQSDAKALIEILEADDHGAPLTQSQLSQRIGLTAGATSSLLNRLEEAGHIVRVRDSADRRLVTLRATPGVDALVDSFFGPLTERMGEMMASYPPEVLAEIERFLGDVSTTMNDYIKEVSAPRS</sequence>
<dbReference type="InterPro" id="IPR039422">
    <property type="entry name" value="MarR/SlyA-like"/>
</dbReference>
<dbReference type="SUPFAM" id="SSF46785">
    <property type="entry name" value="Winged helix' DNA-binding domain"/>
    <property type="match status" value="1"/>
</dbReference>
<dbReference type="Proteomes" id="UP001519654">
    <property type="component" value="Unassembled WGS sequence"/>
</dbReference>
<name>A0ABS5YVF1_9ACTN</name>
<dbReference type="PANTHER" id="PTHR33164:SF106">
    <property type="entry name" value="TRANSCRIPTIONAL REGULATORY PROTEIN"/>
    <property type="match status" value="1"/>
</dbReference>
<dbReference type="SMART" id="SM00347">
    <property type="entry name" value="HTH_MARR"/>
    <property type="match status" value="1"/>
</dbReference>
<dbReference type="RefSeq" id="WP_215791697.1">
    <property type="nucleotide sequence ID" value="NZ_JAHKKG010000009.1"/>
</dbReference>